<name>A0A2W2DGH9_9ACTN</name>
<dbReference type="Proteomes" id="UP000248924">
    <property type="component" value="Unassembled WGS sequence"/>
</dbReference>
<feature type="transmembrane region" description="Helical" evidence="1">
    <location>
        <begin position="39"/>
        <end position="56"/>
    </location>
</feature>
<dbReference type="RefSeq" id="WP_111218543.1">
    <property type="nucleotide sequence ID" value="NZ_POTY01000266.1"/>
</dbReference>
<evidence type="ECO:0000313" key="2">
    <source>
        <dbReference type="EMBL" id="PZG09551.1"/>
    </source>
</evidence>
<reference evidence="2 3" key="1">
    <citation type="submission" date="2018-01" db="EMBL/GenBank/DDBJ databases">
        <title>Draft genome sequence of Jishengella sp. NA12.</title>
        <authorList>
            <person name="Sahin N."/>
            <person name="Ay H."/>
            <person name="Saygin H."/>
        </authorList>
    </citation>
    <scope>NUCLEOTIDE SEQUENCE [LARGE SCALE GENOMIC DNA]</scope>
    <source>
        <strain evidence="2 3">NA12</strain>
    </source>
</reference>
<proteinExistence type="predicted"/>
<gene>
    <name evidence="2" type="ORF">C1I95_28860</name>
</gene>
<keyword evidence="1" id="KW-0472">Membrane</keyword>
<evidence type="ECO:0000256" key="1">
    <source>
        <dbReference type="SAM" id="Phobius"/>
    </source>
</evidence>
<dbReference type="AlphaFoldDB" id="A0A2W2DGH9"/>
<dbReference type="EMBL" id="POTY01000266">
    <property type="protein sequence ID" value="PZG09551.1"/>
    <property type="molecule type" value="Genomic_DNA"/>
</dbReference>
<organism evidence="2 3">
    <name type="scientific">Micromonospora craterilacus</name>
    <dbReference type="NCBI Taxonomy" id="1655439"/>
    <lineage>
        <taxon>Bacteria</taxon>
        <taxon>Bacillati</taxon>
        <taxon>Actinomycetota</taxon>
        <taxon>Actinomycetes</taxon>
        <taxon>Micromonosporales</taxon>
        <taxon>Micromonosporaceae</taxon>
        <taxon>Micromonospora</taxon>
    </lineage>
</organism>
<keyword evidence="3" id="KW-1185">Reference proteome</keyword>
<accession>A0A2W2DGH9</accession>
<evidence type="ECO:0000313" key="3">
    <source>
        <dbReference type="Proteomes" id="UP000248924"/>
    </source>
</evidence>
<sequence length="69" mass="7735">MRATKRLAARLTLIRLAAVHRLRQIHRSGDRGSETSEKVIWIALLVSLVLAVYAIIQSKIIEKVSSITL</sequence>
<protein>
    <submittedName>
        <fullName evidence="2">Uncharacterized protein</fullName>
    </submittedName>
</protein>
<comment type="caution">
    <text evidence="2">The sequence shown here is derived from an EMBL/GenBank/DDBJ whole genome shotgun (WGS) entry which is preliminary data.</text>
</comment>
<keyword evidence="1" id="KW-0812">Transmembrane</keyword>
<keyword evidence="1" id="KW-1133">Transmembrane helix</keyword>